<feature type="domain" description="CMP/dCMP-type deaminase" evidence="1">
    <location>
        <begin position="6"/>
        <end position="145"/>
    </location>
</feature>
<name>A0A9P8SG30_9HYPO</name>
<dbReference type="PROSITE" id="PS51747">
    <property type="entry name" value="CYT_DCMP_DEAMINASES_2"/>
    <property type="match status" value="1"/>
</dbReference>
<dbReference type="InterPro" id="IPR002125">
    <property type="entry name" value="CMP_dCMP_dom"/>
</dbReference>
<sequence length="220" mass="24456">MAPPPESPSALLSAILKLIQGTIVPLTREGVASGSKVFGAAVLARSDLRPLSVATNNERLSPLLHGEVNCIQRFFTVDFPDPAARPDPRRDCLFFATHEPCSLCLSAIAWAGFGEFYYLFTHDDSRSLFSIPHDIDILHEVFCVRAGETDGRLEGRPLYNRSNKFFEGHSLADIVVGIDDQAERQGWLNEIQHVKNMYSSLNQTYQEVKSAGMETSSVWK</sequence>
<accession>A0A9P8SG30</accession>
<dbReference type="EMBL" id="JAIZPD010000008">
    <property type="protein sequence ID" value="KAH0961533.1"/>
    <property type="molecule type" value="Genomic_DNA"/>
</dbReference>
<reference evidence="2" key="1">
    <citation type="submission" date="2021-09" db="EMBL/GenBank/DDBJ databases">
        <title>A high-quality genome of the endoparasitic fungus Hirsutella rhossiliensis with a comparison of Hirsutella genomes reveals transposable elements contributing to genome size variation.</title>
        <authorList>
            <person name="Lin R."/>
            <person name="Jiao Y."/>
            <person name="Sun X."/>
            <person name="Ling J."/>
            <person name="Xie B."/>
            <person name="Cheng X."/>
        </authorList>
    </citation>
    <scope>NUCLEOTIDE SEQUENCE</scope>
    <source>
        <strain evidence="2">HR02</strain>
    </source>
</reference>
<dbReference type="SUPFAM" id="SSF53927">
    <property type="entry name" value="Cytidine deaminase-like"/>
    <property type="match status" value="1"/>
</dbReference>
<dbReference type="Gene3D" id="3.40.140.10">
    <property type="entry name" value="Cytidine Deaminase, domain 2"/>
    <property type="match status" value="1"/>
</dbReference>
<gene>
    <name evidence="2" type="ORF">HRG_07611</name>
</gene>
<dbReference type="AlphaFoldDB" id="A0A9P8SG30"/>
<evidence type="ECO:0000259" key="1">
    <source>
        <dbReference type="PROSITE" id="PS51747"/>
    </source>
</evidence>
<dbReference type="Proteomes" id="UP000824596">
    <property type="component" value="Unassembled WGS sequence"/>
</dbReference>
<dbReference type="Pfam" id="PF00383">
    <property type="entry name" value="dCMP_cyt_deam_1"/>
    <property type="match status" value="1"/>
</dbReference>
<dbReference type="OrthoDB" id="9980836at2759"/>
<dbReference type="RefSeq" id="XP_044719046.1">
    <property type="nucleotide sequence ID" value="XM_044866082.1"/>
</dbReference>
<evidence type="ECO:0000313" key="2">
    <source>
        <dbReference type="EMBL" id="KAH0961533.1"/>
    </source>
</evidence>
<dbReference type="GeneID" id="68356740"/>
<comment type="caution">
    <text evidence="2">The sequence shown here is derived from an EMBL/GenBank/DDBJ whole genome shotgun (WGS) entry which is preliminary data.</text>
</comment>
<evidence type="ECO:0000313" key="3">
    <source>
        <dbReference type="Proteomes" id="UP000824596"/>
    </source>
</evidence>
<dbReference type="InterPro" id="IPR016193">
    <property type="entry name" value="Cytidine_deaminase-like"/>
</dbReference>
<organism evidence="2 3">
    <name type="scientific">Hirsutella rhossiliensis</name>
    <dbReference type="NCBI Taxonomy" id="111463"/>
    <lineage>
        <taxon>Eukaryota</taxon>
        <taxon>Fungi</taxon>
        <taxon>Dikarya</taxon>
        <taxon>Ascomycota</taxon>
        <taxon>Pezizomycotina</taxon>
        <taxon>Sordariomycetes</taxon>
        <taxon>Hypocreomycetidae</taxon>
        <taxon>Hypocreales</taxon>
        <taxon>Ophiocordycipitaceae</taxon>
        <taxon>Hirsutella</taxon>
    </lineage>
</organism>
<protein>
    <submittedName>
        <fullName evidence="2">Cytidine and deoxycytidylate deaminase domain-containing protein</fullName>
    </submittedName>
</protein>
<dbReference type="GO" id="GO:0006139">
    <property type="term" value="P:nucleobase-containing compound metabolic process"/>
    <property type="evidence" value="ECO:0007669"/>
    <property type="project" value="UniProtKB-ARBA"/>
</dbReference>
<dbReference type="GO" id="GO:0003824">
    <property type="term" value="F:catalytic activity"/>
    <property type="evidence" value="ECO:0007669"/>
    <property type="project" value="InterPro"/>
</dbReference>
<proteinExistence type="predicted"/>
<keyword evidence="3" id="KW-1185">Reference proteome</keyword>